<sequence>MKVDLIARKPHRYADRPIAVGQRYSASEKDARLFKAVNLADDAPAITPLEVVVDDEPEPAKPKKARKA</sequence>
<accession>I7ZDR6</accession>
<dbReference type="EMBL" id="AKGD01000001">
    <property type="protein sequence ID" value="EIT70186.1"/>
    <property type="molecule type" value="Genomic_DNA"/>
</dbReference>
<evidence type="ECO:0000313" key="3">
    <source>
        <dbReference type="Proteomes" id="UP000003704"/>
    </source>
</evidence>
<keyword evidence="3" id="KW-1185">Reference proteome</keyword>
<protein>
    <submittedName>
        <fullName evidence="1">Uncharacterized protein</fullName>
    </submittedName>
</protein>
<dbReference type="RefSeq" id="WP_007183282.1">
    <property type="nucleotide sequence ID" value="NZ_AKGD01000001.1"/>
</dbReference>
<dbReference type="Proteomes" id="UP000003704">
    <property type="component" value="Unassembled WGS sequence"/>
</dbReference>
<organism evidence="1 3">
    <name type="scientific">Hydrocarboniphaga effusa AP103</name>
    <dbReference type="NCBI Taxonomy" id="1172194"/>
    <lineage>
        <taxon>Bacteria</taxon>
        <taxon>Pseudomonadati</taxon>
        <taxon>Pseudomonadota</taxon>
        <taxon>Gammaproteobacteria</taxon>
        <taxon>Nevskiales</taxon>
        <taxon>Nevskiaceae</taxon>
        <taxon>Hydrocarboniphaga</taxon>
    </lineage>
</organism>
<comment type="caution">
    <text evidence="1">The sequence shown here is derived from an EMBL/GenBank/DDBJ whole genome shotgun (WGS) entry which is preliminary data.</text>
</comment>
<evidence type="ECO:0000313" key="2">
    <source>
        <dbReference type="EMBL" id="EIT70186.1"/>
    </source>
</evidence>
<gene>
    <name evidence="1" type="ORF">WQQ_01360</name>
    <name evidence="2" type="ORF">WQQ_03230</name>
</gene>
<dbReference type="EMBL" id="AKGD01000001">
    <property type="protein sequence ID" value="EIT69999.1"/>
    <property type="molecule type" value="Genomic_DNA"/>
</dbReference>
<proteinExistence type="predicted"/>
<reference evidence="1 3" key="1">
    <citation type="journal article" date="2012" name="J. Bacteriol.">
        <title>Genome Sequence of n-Alkane-Degrading Hydrocarboniphaga effusa Strain AP103T (ATCC BAA-332T).</title>
        <authorList>
            <person name="Chang H.K."/>
            <person name="Zylstra G.J."/>
            <person name="Chae J.C."/>
        </authorList>
    </citation>
    <scope>NUCLEOTIDE SEQUENCE [LARGE SCALE GENOMIC DNA]</scope>
    <source>
        <strain evidence="1 3">AP103</strain>
    </source>
</reference>
<dbReference type="AlphaFoldDB" id="I7ZDR6"/>
<name>I7ZDR6_9GAMM</name>
<dbReference type="STRING" id="1172194.WQQ_01360"/>
<reference evidence="1" key="2">
    <citation type="submission" date="2012-05" db="EMBL/GenBank/DDBJ databases">
        <authorList>
            <person name="Park J.-H."/>
            <person name="Zylstra G.J."/>
            <person name="Chae J.-C."/>
        </authorList>
    </citation>
    <scope>NUCLEOTIDE SEQUENCE</scope>
    <source>
        <strain evidence="1">AP103</strain>
    </source>
</reference>
<evidence type="ECO:0000313" key="1">
    <source>
        <dbReference type="EMBL" id="EIT69999.1"/>
    </source>
</evidence>